<evidence type="ECO:0000256" key="17">
    <source>
        <dbReference type="ARBA" id="ARBA00048659"/>
    </source>
</evidence>
<evidence type="ECO:0000256" key="2">
    <source>
        <dbReference type="ARBA" id="ARBA00004167"/>
    </source>
</evidence>
<evidence type="ECO:0000256" key="9">
    <source>
        <dbReference type="ARBA" id="ARBA00022741"/>
    </source>
</evidence>
<evidence type="ECO:0000256" key="6">
    <source>
        <dbReference type="ARBA" id="ARBA00022692"/>
    </source>
</evidence>
<dbReference type="HOGENOM" id="CLU_004875_2_1_1"/>
<evidence type="ECO:0000313" key="23">
    <source>
        <dbReference type="Proteomes" id="UP000008370"/>
    </source>
</evidence>
<evidence type="ECO:0000256" key="1">
    <source>
        <dbReference type="ARBA" id="ARBA00001946"/>
    </source>
</evidence>
<organism evidence="22 23">
    <name type="scientific">Phanerochaete carnosa (strain HHB-10118-sp)</name>
    <name type="common">White-rot fungus</name>
    <name type="synonym">Peniophora carnosa</name>
    <dbReference type="NCBI Taxonomy" id="650164"/>
    <lineage>
        <taxon>Eukaryota</taxon>
        <taxon>Fungi</taxon>
        <taxon>Dikarya</taxon>
        <taxon>Basidiomycota</taxon>
        <taxon>Agaricomycotina</taxon>
        <taxon>Agaricomycetes</taxon>
        <taxon>Polyporales</taxon>
        <taxon>Phanerochaetaceae</taxon>
        <taxon>Phanerochaete</taxon>
    </lineage>
</organism>
<sequence length="1090" mass="120427">MSSPVTDTVPPSLGPLVRTQHPKPEPGEEDTLEVYVIEPQSGEIYVMLTPDSPLQRLPLSMPQLVEMSPYSIFGEDGIKVFVGKKETSLLLVELETGRVKATVDPHSECPWDPFEDISRQSDEDDLDLDELDGSKPSRRNQPTTEVFIGRTDYHISIHTKPSTPGLPRPPVQNLSFSTYGPNNQDQVMQNLYRRTADDTYIQSLPNGKILSFKSTLNTDTDAALNAQLVWGRSYSSPIVAVFDVVRTPVRSQPFVLLQPRIGLEDLLPNTDLASAAKHDRLPNLERAYVGMVEETGSLYAMSPDRYPLVVFGDANFEEDYARRGGRTIDPPPGSIVFDSDRDFPAEVDSVAQAVKRQKLRELCRNGSNDKRCLIGVRPLESSRLSRLLDGPPTVPYPPGWDIPGGQLSPDSRDNYSGPLPGAGNASVPPPPGAGGRVLEGSSGNFVGYSAQALSTYAVGLVTLVAMFAWLFQKIERRSSRPASPIPGSSPPVDGAPVPISVVEAVKVVAPAVDFPVVSASLDQPSQTETKPEDPRPETPRPKSKVAFADWMKVDALAADEDEGGENGAEGDESDGDQVPAAGKRKPARRKRGKKKKPGMLNGNAEEANGEAKPAVNGADEEPATPRGERYPVHVVSPSIAVVPPPTPPVPVIPSLVVSDTVLGYGSHGTVVYEGSLQGRAVAVKRLLRDFVTLADREVNVLQESDDHPNVIRYYYQEAHANFFFIALELCPATLADVIERPDQFRDIAIAFEPKRALRQITSGIRHLHALKIIHRDIKPQNILISHAKKGIGESAGHRMLISDFGLCKKLEVDQTSFLPTAAAGTVGWRAPEVLRREVRIDDSAGDESQSSRGSVGSSSDNSALSGKPTRLTKSVDIFALGCLFYYVLTMGGHPFGERYEREMNILKDTKCLDGLERFGEEGSEAVDLICKMLSPEPYARPDTSTCLLHPYFWDPGKRLNFLQDASDRFEIMCRDPRDQMLIELEKDAFNVVGNDWNARLDKWFIENLGKFRKYDGRSVQDLMRALRNKKHHYQDLPDHVKRQIGPMPEGFLAYFTRRFPRLFLHVHSAISSSPLRFESMFRTYFELNDQ</sequence>
<keyword evidence="13" id="KW-0460">Magnesium</keyword>
<dbReference type="Gene3D" id="1.10.510.10">
    <property type="entry name" value="Transferase(Phosphotransferase) domain 1"/>
    <property type="match status" value="1"/>
</dbReference>
<evidence type="ECO:0000259" key="21">
    <source>
        <dbReference type="PROSITE" id="PS51392"/>
    </source>
</evidence>
<dbReference type="PROSITE" id="PS50011">
    <property type="entry name" value="PROTEIN_KINASE_DOM"/>
    <property type="match status" value="1"/>
</dbReference>
<dbReference type="GO" id="GO:0006397">
    <property type="term" value="P:mRNA processing"/>
    <property type="evidence" value="ECO:0007669"/>
    <property type="project" value="InterPro"/>
</dbReference>
<dbReference type="PANTHER" id="PTHR13954">
    <property type="entry name" value="IRE1-RELATED"/>
    <property type="match status" value="1"/>
</dbReference>
<dbReference type="STRING" id="650164.K5WD17"/>
<dbReference type="InParanoid" id="K5WD17"/>
<evidence type="ECO:0000259" key="20">
    <source>
        <dbReference type="PROSITE" id="PS50011"/>
    </source>
</evidence>
<dbReference type="GO" id="GO:0070059">
    <property type="term" value="P:intrinsic apoptotic signaling pathway in response to endoplasmic reticulum stress"/>
    <property type="evidence" value="ECO:0007669"/>
    <property type="project" value="TreeGrafter"/>
</dbReference>
<dbReference type="GO" id="GO:1990604">
    <property type="term" value="C:IRE1-TRAF2-ASK1 complex"/>
    <property type="evidence" value="ECO:0007669"/>
    <property type="project" value="TreeGrafter"/>
</dbReference>
<dbReference type="GO" id="GO:0036498">
    <property type="term" value="P:IRE1-mediated unfolded protein response"/>
    <property type="evidence" value="ECO:0007669"/>
    <property type="project" value="TreeGrafter"/>
</dbReference>
<dbReference type="GO" id="GO:0051082">
    <property type="term" value="F:unfolded protein binding"/>
    <property type="evidence" value="ECO:0007669"/>
    <property type="project" value="TreeGrafter"/>
</dbReference>
<dbReference type="SUPFAM" id="SSF56112">
    <property type="entry name" value="Protein kinase-like (PK-like)"/>
    <property type="match status" value="1"/>
</dbReference>
<dbReference type="Gene3D" id="1.20.1440.180">
    <property type="entry name" value="KEN domain"/>
    <property type="match status" value="1"/>
</dbReference>
<reference evidence="22 23" key="1">
    <citation type="journal article" date="2012" name="BMC Genomics">
        <title>Comparative genomics of the white-rot fungi, Phanerochaete carnosa and P. chrysosporium, to elucidate the genetic basis of the distinct wood types they colonize.</title>
        <authorList>
            <person name="Suzuki H."/>
            <person name="MacDonald J."/>
            <person name="Syed K."/>
            <person name="Salamov A."/>
            <person name="Hori C."/>
            <person name="Aerts A."/>
            <person name="Henrissat B."/>
            <person name="Wiebenga A."/>
            <person name="vanKuyk P.A."/>
            <person name="Barry K."/>
            <person name="Lindquist E."/>
            <person name="LaButti K."/>
            <person name="Lapidus A."/>
            <person name="Lucas S."/>
            <person name="Coutinho P."/>
            <person name="Gong Y."/>
            <person name="Samejima M."/>
            <person name="Mahadevan R."/>
            <person name="Abou-Zaid M."/>
            <person name="de Vries R.P."/>
            <person name="Igarashi K."/>
            <person name="Yadav J.S."/>
            <person name="Grigoriev I.V."/>
            <person name="Master E.R."/>
        </authorList>
    </citation>
    <scope>NUCLEOTIDE SEQUENCE [LARGE SCALE GENOMIC DNA]</scope>
    <source>
        <strain evidence="22 23">HHB-10118-sp</strain>
    </source>
</reference>
<dbReference type="EC" id="2.7.11.1" evidence="3"/>
<keyword evidence="11" id="KW-0378">Hydrolase</keyword>
<protein>
    <recommendedName>
        <fullName evidence="3">non-specific serine/threonine protein kinase</fullName>
        <ecNumber evidence="3">2.7.11.1</ecNumber>
    </recommendedName>
</protein>
<accession>K5WD17</accession>
<dbReference type="SMART" id="SM00580">
    <property type="entry name" value="PUG"/>
    <property type="match status" value="1"/>
</dbReference>
<dbReference type="Pfam" id="PF06479">
    <property type="entry name" value="Ribonuc_2-5A"/>
    <property type="match status" value="1"/>
</dbReference>
<dbReference type="Gene3D" id="3.30.200.20">
    <property type="entry name" value="Phosphorylase Kinase, domain 1"/>
    <property type="match status" value="1"/>
</dbReference>
<evidence type="ECO:0000256" key="15">
    <source>
        <dbReference type="ARBA" id="ARBA00023136"/>
    </source>
</evidence>
<proteinExistence type="predicted"/>
<dbReference type="FunCoup" id="K5WD17">
    <property type="interactions" value="113"/>
</dbReference>
<comment type="catalytic activity">
    <reaction evidence="17">
        <text>L-threonyl-[protein] + ATP = O-phospho-L-threonyl-[protein] + ADP + H(+)</text>
        <dbReference type="Rhea" id="RHEA:46608"/>
        <dbReference type="Rhea" id="RHEA-COMP:11060"/>
        <dbReference type="Rhea" id="RHEA-COMP:11605"/>
        <dbReference type="ChEBI" id="CHEBI:15378"/>
        <dbReference type="ChEBI" id="CHEBI:30013"/>
        <dbReference type="ChEBI" id="CHEBI:30616"/>
        <dbReference type="ChEBI" id="CHEBI:61977"/>
        <dbReference type="ChEBI" id="CHEBI:456216"/>
        <dbReference type="EC" id="2.7.11.1"/>
    </reaction>
    <physiologicalReaction direction="left-to-right" evidence="17">
        <dbReference type="Rhea" id="RHEA:46609"/>
    </physiologicalReaction>
</comment>
<dbReference type="GO" id="GO:0016787">
    <property type="term" value="F:hydrolase activity"/>
    <property type="evidence" value="ECO:0007669"/>
    <property type="project" value="UniProtKB-KW"/>
</dbReference>
<evidence type="ECO:0000313" key="22">
    <source>
        <dbReference type="EMBL" id="EKM57175.1"/>
    </source>
</evidence>
<evidence type="ECO:0000256" key="18">
    <source>
        <dbReference type="ARBA" id="ARBA00048977"/>
    </source>
</evidence>
<keyword evidence="7" id="KW-0479">Metal-binding</keyword>
<feature type="compositionally biased region" description="Basic and acidic residues" evidence="19">
    <location>
        <begin position="529"/>
        <end position="540"/>
    </location>
</feature>
<dbReference type="Pfam" id="PF00069">
    <property type="entry name" value="Pkinase"/>
    <property type="match status" value="1"/>
</dbReference>
<evidence type="ECO:0000256" key="4">
    <source>
        <dbReference type="ARBA" id="ARBA00022527"/>
    </source>
</evidence>
<feature type="compositionally biased region" description="Low complexity" evidence="19">
    <location>
        <begin position="848"/>
        <end position="866"/>
    </location>
</feature>
<dbReference type="SMART" id="SM00220">
    <property type="entry name" value="S_TKc"/>
    <property type="match status" value="1"/>
</dbReference>
<dbReference type="AlphaFoldDB" id="K5WD17"/>
<dbReference type="CDD" id="cd10422">
    <property type="entry name" value="RNase_Ire1"/>
    <property type="match status" value="1"/>
</dbReference>
<dbReference type="PROSITE" id="PS51392">
    <property type="entry name" value="KEN"/>
    <property type="match status" value="1"/>
</dbReference>
<dbReference type="OrthoDB" id="63989at2759"/>
<feature type="region of interest" description="Disordered" evidence="19">
    <location>
        <begin position="1"/>
        <end position="30"/>
    </location>
</feature>
<dbReference type="PROSITE" id="PS00108">
    <property type="entry name" value="PROTEIN_KINASE_ST"/>
    <property type="match status" value="1"/>
</dbReference>
<evidence type="ECO:0000256" key="12">
    <source>
        <dbReference type="ARBA" id="ARBA00022840"/>
    </source>
</evidence>
<dbReference type="InterPro" id="IPR038357">
    <property type="entry name" value="KEN_sf"/>
</dbReference>
<dbReference type="GO" id="GO:0004674">
    <property type="term" value="F:protein serine/threonine kinase activity"/>
    <property type="evidence" value="ECO:0007669"/>
    <property type="project" value="UniProtKB-KW"/>
</dbReference>
<evidence type="ECO:0000256" key="13">
    <source>
        <dbReference type="ARBA" id="ARBA00022842"/>
    </source>
</evidence>
<evidence type="ECO:0000256" key="16">
    <source>
        <dbReference type="ARBA" id="ARBA00023180"/>
    </source>
</evidence>
<evidence type="ECO:0000256" key="19">
    <source>
        <dbReference type="SAM" id="MobiDB-lite"/>
    </source>
</evidence>
<dbReference type="FunFam" id="3.30.200.20:FF:000077">
    <property type="entry name" value="Putative Serine/threonine-protein kinase/endoribonuclease IRE1"/>
    <property type="match status" value="1"/>
</dbReference>
<feature type="region of interest" description="Disordered" evidence="19">
    <location>
        <begin position="840"/>
        <end position="867"/>
    </location>
</feature>
<keyword evidence="12" id="KW-0067">ATP-binding</keyword>
<feature type="region of interest" description="Disordered" evidence="19">
    <location>
        <begin position="386"/>
        <end position="438"/>
    </location>
</feature>
<evidence type="ECO:0000256" key="11">
    <source>
        <dbReference type="ARBA" id="ARBA00022801"/>
    </source>
</evidence>
<feature type="domain" description="KEN" evidence="21">
    <location>
        <begin position="955"/>
        <end position="1087"/>
    </location>
</feature>
<dbReference type="InterPro" id="IPR045133">
    <property type="entry name" value="IRE1/2-like"/>
</dbReference>
<dbReference type="GO" id="GO:0005524">
    <property type="term" value="F:ATP binding"/>
    <property type="evidence" value="ECO:0007669"/>
    <property type="project" value="UniProtKB-KW"/>
</dbReference>
<keyword evidence="10" id="KW-0418">Kinase</keyword>
<evidence type="ECO:0000256" key="5">
    <source>
        <dbReference type="ARBA" id="ARBA00022679"/>
    </source>
</evidence>
<evidence type="ECO:0000256" key="10">
    <source>
        <dbReference type="ARBA" id="ARBA00022777"/>
    </source>
</evidence>
<comment type="subcellular location">
    <subcellularLocation>
        <location evidence="2">Membrane</location>
        <topology evidence="2">Single-pass membrane protein</topology>
    </subcellularLocation>
</comment>
<feature type="compositionally biased region" description="Acidic residues" evidence="19">
    <location>
        <begin position="560"/>
        <end position="575"/>
    </location>
</feature>
<keyword evidence="6" id="KW-0812">Transmembrane</keyword>
<keyword evidence="16" id="KW-0325">Glycoprotein</keyword>
<keyword evidence="5" id="KW-0808">Transferase</keyword>
<feature type="compositionally biased region" description="Basic residues" evidence="19">
    <location>
        <begin position="582"/>
        <end position="597"/>
    </location>
</feature>
<keyword evidence="4" id="KW-0723">Serine/threonine-protein kinase</keyword>
<feature type="region of interest" description="Disordered" evidence="19">
    <location>
        <begin position="519"/>
        <end position="548"/>
    </location>
</feature>
<dbReference type="GeneID" id="18916142"/>
<comment type="cofactor">
    <cofactor evidence="1">
        <name>Mg(2+)</name>
        <dbReference type="ChEBI" id="CHEBI:18420"/>
    </cofactor>
</comment>
<keyword evidence="15" id="KW-0472">Membrane</keyword>
<evidence type="ECO:0000256" key="8">
    <source>
        <dbReference type="ARBA" id="ARBA00022729"/>
    </source>
</evidence>
<feature type="region of interest" description="Disordered" evidence="19">
    <location>
        <begin position="560"/>
        <end position="628"/>
    </location>
</feature>
<dbReference type="Proteomes" id="UP000008370">
    <property type="component" value="Unassembled WGS sequence"/>
</dbReference>
<feature type="domain" description="Protein kinase" evidence="20">
    <location>
        <begin position="656"/>
        <end position="952"/>
    </location>
</feature>
<feature type="compositionally biased region" description="Acidic residues" evidence="19">
    <location>
        <begin position="122"/>
        <end position="131"/>
    </location>
</feature>
<keyword evidence="23" id="KW-1185">Reference proteome</keyword>
<keyword evidence="8" id="KW-0732">Signal</keyword>
<evidence type="ECO:0000256" key="7">
    <source>
        <dbReference type="ARBA" id="ARBA00022723"/>
    </source>
</evidence>
<dbReference type="InterPro" id="IPR008271">
    <property type="entry name" value="Ser/Thr_kinase_AS"/>
</dbReference>
<dbReference type="InterPro" id="IPR000719">
    <property type="entry name" value="Prot_kinase_dom"/>
</dbReference>
<gene>
    <name evidence="22" type="ORF">PHACADRAFT_254759</name>
</gene>
<keyword evidence="9" id="KW-0547">Nucleotide-binding</keyword>
<dbReference type="FunFam" id="1.10.510.10:FF:000572">
    <property type="entry name" value="Serine/threonine-protein kinase/endoribonuclease IRE1"/>
    <property type="match status" value="1"/>
</dbReference>
<dbReference type="RefSeq" id="XP_007394996.1">
    <property type="nucleotide sequence ID" value="XM_007394934.1"/>
</dbReference>
<feature type="region of interest" description="Disordered" evidence="19">
    <location>
        <begin position="103"/>
        <end position="143"/>
    </location>
</feature>
<evidence type="ECO:0000256" key="3">
    <source>
        <dbReference type="ARBA" id="ARBA00012513"/>
    </source>
</evidence>
<dbReference type="PANTHER" id="PTHR13954:SF6">
    <property type="entry name" value="NON-SPECIFIC SERINE_THREONINE PROTEIN KINASE"/>
    <property type="match status" value="1"/>
</dbReference>
<dbReference type="GO" id="GO:0004521">
    <property type="term" value="F:RNA endonuclease activity"/>
    <property type="evidence" value="ECO:0007669"/>
    <property type="project" value="InterPro"/>
</dbReference>
<dbReference type="InterPro" id="IPR011009">
    <property type="entry name" value="Kinase-like_dom_sf"/>
</dbReference>
<dbReference type="EMBL" id="JH930471">
    <property type="protein sequence ID" value="EKM57175.1"/>
    <property type="molecule type" value="Genomic_DNA"/>
</dbReference>
<comment type="catalytic activity">
    <reaction evidence="18">
        <text>L-seryl-[protein] + ATP = O-phospho-L-seryl-[protein] + ADP + H(+)</text>
        <dbReference type="Rhea" id="RHEA:17989"/>
        <dbReference type="Rhea" id="RHEA-COMP:9863"/>
        <dbReference type="Rhea" id="RHEA-COMP:11604"/>
        <dbReference type="ChEBI" id="CHEBI:15378"/>
        <dbReference type="ChEBI" id="CHEBI:29999"/>
        <dbReference type="ChEBI" id="CHEBI:30616"/>
        <dbReference type="ChEBI" id="CHEBI:83421"/>
        <dbReference type="ChEBI" id="CHEBI:456216"/>
        <dbReference type="EC" id="2.7.11.1"/>
    </reaction>
    <physiologicalReaction direction="left-to-right" evidence="18">
        <dbReference type="Rhea" id="RHEA:17990"/>
    </physiologicalReaction>
</comment>
<evidence type="ECO:0000256" key="14">
    <source>
        <dbReference type="ARBA" id="ARBA00022989"/>
    </source>
</evidence>
<name>K5WD17_PHACS</name>
<dbReference type="InterPro" id="IPR010513">
    <property type="entry name" value="KEN_dom"/>
</dbReference>
<dbReference type="KEGG" id="pco:PHACADRAFT_254759"/>
<dbReference type="GO" id="GO:0046872">
    <property type="term" value="F:metal ion binding"/>
    <property type="evidence" value="ECO:0007669"/>
    <property type="project" value="UniProtKB-KW"/>
</dbReference>
<keyword evidence="14" id="KW-1133">Transmembrane helix</keyword>